<evidence type="ECO:0000256" key="1">
    <source>
        <dbReference type="SAM" id="Phobius"/>
    </source>
</evidence>
<reference evidence="2 3" key="1">
    <citation type="journal article" date="2015" name="Genome Announc.">
        <title>Draft Genome Sequence of Mycobacterium obuense Strain UC1, Isolated from Patient Sputum.</title>
        <authorList>
            <person name="Greninger A.L."/>
            <person name="Cunningham G."/>
            <person name="Hsu E.D."/>
            <person name="Yu J.M."/>
            <person name="Chiu C.Y."/>
            <person name="Miller S."/>
        </authorList>
    </citation>
    <scope>NUCLEOTIDE SEQUENCE [LARGE SCALE GENOMIC DNA]</scope>
    <source>
        <strain evidence="2 3">UC1</strain>
    </source>
</reference>
<accession>A0A0M2WBS1</accession>
<evidence type="ECO:0000313" key="3">
    <source>
        <dbReference type="Proteomes" id="UP000034150"/>
    </source>
</evidence>
<organism evidence="2 3">
    <name type="scientific">Mycolicibacterium obuense</name>
    <dbReference type="NCBI Taxonomy" id="1807"/>
    <lineage>
        <taxon>Bacteria</taxon>
        <taxon>Bacillati</taxon>
        <taxon>Actinomycetota</taxon>
        <taxon>Actinomycetes</taxon>
        <taxon>Mycobacteriales</taxon>
        <taxon>Mycobacteriaceae</taxon>
        <taxon>Mycolicibacterium</taxon>
    </lineage>
</organism>
<keyword evidence="1" id="KW-1133">Transmembrane helix</keyword>
<keyword evidence="1" id="KW-0812">Transmembrane</keyword>
<protein>
    <submittedName>
        <fullName evidence="2">Uncharacterized protein</fullName>
    </submittedName>
</protein>
<dbReference type="EMBL" id="LAUZ02000129">
    <property type="protein sequence ID" value="KKO60697.1"/>
    <property type="molecule type" value="Genomic_DNA"/>
</dbReference>
<name>A0A0M2WBS1_9MYCO</name>
<proteinExistence type="predicted"/>
<evidence type="ECO:0000313" key="2">
    <source>
        <dbReference type="EMBL" id="KKO60697.1"/>
    </source>
</evidence>
<feature type="non-terminal residue" evidence="2">
    <location>
        <position position="60"/>
    </location>
</feature>
<feature type="transmembrane region" description="Helical" evidence="1">
    <location>
        <begin position="28"/>
        <end position="47"/>
    </location>
</feature>
<sequence>MTDLRLIPAALTAWAVTAAGIGWGYAAAGAAVLVGVAATVGVGWWASRTRVPAERRRIMI</sequence>
<keyword evidence="1" id="KW-0472">Membrane</keyword>
<dbReference type="AlphaFoldDB" id="A0A0M2WBS1"/>
<comment type="caution">
    <text evidence="2">The sequence shown here is derived from an EMBL/GenBank/DDBJ whole genome shotgun (WGS) entry which is preliminary data.</text>
</comment>
<gene>
    <name evidence="2" type="ORF">WN67_32715</name>
</gene>
<dbReference type="PATRIC" id="fig|1807.13.peg.5856"/>
<dbReference type="Proteomes" id="UP000034150">
    <property type="component" value="Unassembled WGS sequence"/>
</dbReference>
<keyword evidence="3" id="KW-1185">Reference proteome</keyword>